<evidence type="ECO:0000313" key="1">
    <source>
        <dbReference type="EMBL" id="MFC7219689.1"/>
    </source>
</evidence>
<protein>
    <submittedName>
        <fullName evidence="1">Uncharacterized protein</fullName>
    </submittedName>
</protein>
<dbReference type="Proteomes" id="UP001596413">
    <property type="component" value="Unassembled WGS sequence"/>
</dbReference>
<gene>
    <name evidence="1" type="ORF">ACFQLX_16190</name>
</gene>
<dbReference type="RefSeq" id="WP_386415674.1">
    <property type="nucleotide sequence ID" value="NZ_JBHSZO010000023.1"/>
</dbReference>
<evidence type="ECO:0000313" key="2">
    <source>
        <dbReference type="Proteomes" id="UP001596413"/>
    </source>
</evidence>
<organism evidence="1 2">
    <name type="scientific">Streptomyces polyrhachis</name>
    <dbReference type="NCBI Taxonomy" id="1282885"/>
    <lineage>
        <taxon>Bacteria</taxon>
        <taxon>Bacillati</taxon>
        <taxon>Actinomycetota</taxon>
        <taxon>Actinomycetes</taxon>
        <taxon>Kitasatosporales</taxon>
        <taxon>Streptomycetaceae</taxon>
        <taxon>Streptomyces</taxon>
    </lineage>
</organism>
<reference evidence="2" key="1">
    <citation type="journal article" date="2019" name="Int. J. Syst. Evol. Microbiol.">
        <title>The Global Catalogue of Microorganisms (GCM) 10K type strain sequencing project: providing services to taxonomists for standard genome sequencing and annotation.</title>
        <authorList>
            <consortium name="The Broad Institute Genomics Platform"/>
            <consortium name="The Broad Institute Genome Sequencing Center for Infectious Disease"/>
            <person name="Wu L."/>
            <person name="Ma J."/>
        </authorList>
    </citation>
    <scope>NUCLEOTIDE SEQUENCE [LARGE SCALE GENOMIC DNA]</scope>
    <source>
        <strain evidence="2">CGMCC 1.13681</strain>
    </source>
</reference>
<proteinExistence type="predicted"/>
<accession>A0ABW2GKV4</accession>
<comment type="caution">
    <text evidence="1">The sequence shown here is derived from an EMBL/GenBank/DDBJ whole genome shotgun (WGS) entry which is preliminary data.</text>
</comment>
<keyword evidence="2" id="KW-1185">Reference proteome</keyword>
<dbReference type="EMBL" id="JBHSZO010000023">
    <property type="protein sequence ID" value="MFC7219689.1"/>
    <property type="molecule type" value="Genomic_DNA"/>
</dbReference>
<name>A0ABW2GKV4_9ACTN</name>
<sequence length="182" mass="19950">MQRRSYRYVGPAELKSLVRPGGQGRSMRSPADFNEWAATRTVEELAEPFTFVVDAAGVLRLAPRRSEHVVCAAGEVVLSAGEISFSEESGSWAVDEVSNQSTGYCPDVSSWPAVAEALDQAGIVRPSGFTHEVAFRRCPACQQLNVVREGDFVCVFCDEALPWEWNVDRPGCASTVHGNRDR</sequence>